<protein>
    <submittedName>
        <fullName evidence="1">Uncharacterized protein</fullName>
    </submittedName>
</protein>
<comment type="caution">
    <text evidence="1">The sequence shown here is derived from an EMBL/GenBank/DDBJ whole genome shotgun (WGS) entry which is preliminary data.</text>
</comment>
<name>A0A7J8GB97_ROUAE</name>
<gene>
    <name evidence="1" type="ORF">HJG63_011566</name>
</gene>
<proteinExistence type="predicted"/>
<keyword evidence="2" id="KW-1185">Reference proteome</keyword>
<evidence type="ECO:0000313" key="1">
    <source>
        <dbReference type="EMBL" id="KAF6456935.1"/>
    </source>
</evidence>
<sequence length="205" mass="22973">MVCVGVRITRTGEEWAPSPGVTCSPDGARPLHGKPVRWLRAETVSGGSSAWRVNVVIDRGRRCRHRGLFPFFLHLDTLAKSVTPQGMSSSAQHPRPILLSGRTCLLRHTWMHTHARSCVHACPRAHAHTRGIWTPLVACVPLGGGFLGAPSSSTRSLPLGFQGREPRSWTVIRLTWWRKCLLKWSWWVIRLRCLLLTRVDGLRAV</sequence>
<dbReference type="Proteomes" id="UP000593571">
    <property type="component" value="Unassembled WGS sequence"/>
</dbReference>
<organism evidence="1 2">
    <name type="scientific">Rousettus aegyptiacus</name>
    <name type="common">Egyptian fruit bat</name>
    <name type="synonym">Pteropus aegyptiacus</name>
    <dbReference type="NCBI Taxonomy" id="9407"/>
    <lineage>
        <taxon>Eukaryota</taxon>
        <taxon>Metazoa</taxon>
        <taxon>Chordata</taxon>
        <taxon>Craniata</taxon>
        <taxon>Vertebrata</taxon>
        <taxon>Euteleostomi</taxon>
        <taxon>Mammalia</taxon>
        <taxon>Eutheria</taxon>
        <taxon>Laurasiatheria</taxon>
        <taxon>Chiroptera</taxon>
        <taxon>Yinpterochiroptera</taxon>
        <taxon>Pteropodoidea</taxon>
        <taxon>Pteropodidae</taxon>
        <taxon>Rousettinae</taxon>
        <taxon>Rousettus</taxon>
    </lineage>
</organism>
<dbReference type="EMBL" id="JACASE010000006">
    <property type="protein sequence ID" value="KAF6456935.1"/>
    <property type="molecule type" value="Genomic_DNA"/>
</dbReference>
<dbReference type="AlphaFoldDB" id="A0A7J8GB97"/>
<reference evidence="1 2" key="1">
    <citation type="journal article" date="2020" name="Nature">
        <title>Six reference-quality genomes reveal evolution of bat adaptations.</title>
        <authorList>
            <person name="Jebb D."/>
            <person name="Huang Z."/>
            <person name="Pippel M."/>
            <person name="Hughes G.M."/>
            <person name="Lavrichenko K."/>
            <person name="Devanna P."/>
            <person name="Winkler S."/>
            <person name="Jermiin L.S."/>
            <person name="Skirmuntt E.C."/>
            <person name="Katzourakis A."/>
            <person name="Burkitt-Gray L."/>
            <person name="Ray D.A."/>
            <person name="Sullivan K.A.M."/>
            <person name="Roscito J.G."/>
            <person name="Kirilenko B.M."/>
            <person name="Davalos L.M."/>
            <person name="Corthals A.P."/>
            <person name="Power M.L."/>
            <person name="Jones G."/>
            <person name="Ransome R.D."/>
            <person name="Dechmann D.K.N."/>
            <person name="Locatelli A.G."/>
            <person name="Puechmaille S.J."/>
            <person name="Fedrigo O."/>
            <person name="Jarvis E.D."/>
            <person name="Hiller M."/>
            <person name="Vernes S.C."/>
            <person name="Myers E.W."/>
            <person name="Teeling E.C."/>
        </authorList>
    </citation>
    <scope>NUCLEOTIDE SEQUENCE [LARGE SCALE GENOMIC DNA]</scope>
    <source>
        <strain evidence="1">MRouAeg1</strain>
        <tissue evidence="1">Muscle</tissue>
    </source>
</reference>
<accession>A0A7J8GB97</accession>
<evidence type="ECO:0000313" key="2">
    <source>
        <dbReference type="Proteomes" id="UP000593571"/>
    </source>
</evidence>